<dbReference type="AlphaFoldDB" id="A0A8G2IVP0"/>
<gene>
    <name evidence="1" type="ORF">E0H31_22005</name>
</gene>
<evidence type="ECO:0000313" key="2">
    <source>
        <dbReference type="Proteomes" id="UP000291866"/>
    </source>
</evidence>
<name>A0A8G2IVP0_RHILV</name>
<proteinExistence type="predicted"/>
<sequence length="99" mass="10685">MSFIMCPLNGAAIDQAYPLALKLKRVDSMPNSLTSGQFRCGAHVLEAKSDTAVIGENEIQAFPFDAGEAQVSLRFSADGIGGLLRWRPNSPRNTSKCID</sequence>
<protein>
    <submittedName>
        <fullName evidence="1">Uncharacterized protein</fullName>
    </submittedName>
</protein>
<comment type="caution">
    <text evidence="1">The sequence shown here is derived from an EMBL/GenBank/DDBJ whole genome shotgun (WGS) entry which is preliminary data.</text>
</comment>
<accession>A0A8G2IVP0</accession>
<dbReference type="EMBL" id="SJLU01000011">
    <property type="protein sequence ID" value="TBX90180.1"/>
    <property type="molecule type" value="Genomic_DNA"/>
</dbReference>
<dbReference type="Proteomes" id="UP000291866">
    <property type="component" value="Unassembled WGS sequence"/>
</dbReference>
<evidence type="ECO:0000313" key="1">
    <source>
        <dbReference type="EMBL" id="TBX90180.1"/>
    </source>
</evidence>
<reference evidence="1 2" key="1">
    <citation type="submission" date="2019-02" db="EMBL/GenBank/DDBJ databases">
        <title>The competitiveness to form nodules shapes the capacities of Rhizobium leguminosarum sv viciae communities to promote symbiosis with specific hosts.</title>
        <authorList>
            <person name="Boivin S."/>
            <person name="Lepetit M."/>
        </authorList>
    </citation>
    <scope>NUCLEOTIDE SEQUENCE [LARGE SCALE GENOMIC DNA]</scope>
    <source>
        <strain evidence="1 2">SPF4F3</strain>
    </source>
</reference>
<organism evidence="1 2">
    <name type="scientific">Rhizobium leguminosarum bv. viciae</name>
    <dbReference type="NCBI Taxonomy" id="387"/>
    <lineage>
        <taxon>Bacteria</taxon>
        <taxon>Pseudomonadati</taxon>
        <taxon>Pseudomonadota</taxon>
        <taxon>Alphaproteobacteria</taxon>
        <taxon>Hyphomicrobiales</taxon>
        <taxon>Rhizobiaceae</taxon>
        <taxon>Rhizobium/Agrobacterium group</taxon>
        <taxon>Rhizobium</taxon>
    </lineage>
</organism>
<dbReference type="RefSeq" id="WP_130790490.1">
    <property type="nucleotide sequence ID" value="NZ_WIEL01000001.1"/>
</dbReference>